<dbReference type="CDD" id="cd07438">
    <property type="entry name" value="PHP_HisPPase_AMP"/>
    <property type="match status" value="1"/>
</dbReference>
<accession>A0A0S6VQ32</accession>
<dbReference type="GO" id="GO:0035312">
    <property type="term" value="F:5'-3' DNA exonuclease activity"/>
    <property type="evidence" value="ECO:0007669"/>
    <property type="project" value="TreeGrafter"/>
</dbReference>
<dbReference type="Proteomes" id="UP000030700">
    <property type="component" value="Unassembled WGS sequence"/>
</dbReference>
<dbReference type="InterPro" id="IPR004013">
    <property type="entry name" value="PHP_dom"/>
</dbReference>
<evidence type="ECO:0000259" key="1">
    <source>
        <dbReference type="SMART" id="SM00481"/>
    </source>
</evidence>
<keyword evidence="3" id="KW-1185">Reference proteome</keyword>
<dbReference type="PANTHER" id="PTHR42924:SF3">
    <property type="entry name" value="POLYMERASE_HISTIDINOL PHOSPHATASE N-TERMINAL DOMAIN-CONTAINING PROTEIN"/>
    <property type="match status" value="1"/>
</dbReference>
<reference evidence="2" key="1">
    <citation type="journal article" date="2015" name="PeerJ">
        <title>First genomic representation of candidate bacterial phylum KSB3 points to enhanced environmental sensing as a trigger of wastewater bulking.</title>
        <authorList>
            <person name="Sekiguchi Y."/>
            <person name="Ohashi A."/>
            <person name="Parks D.H."/>
            <person name="Yamauchi T."/>
            <person name="Tyson G.W."/>
            <person name="Hugenholtz P."/>
        </authorList>
    </citation>
    <scope>NUCLEOTIDE SEQUENCE [LARGE SCALE GENOMIC DNA]</scope>
</reference>
<dbReference type="PANTHER" id="PTHR42924">
    <property type="entry name" value="EXONUCLEASE"/>
    <property type="match status" value="1"/>
</dbReference>
<gene>
    <name evidence="2" type="ORF">U14_00445</name>
</gene>
<name>A0A0S6VQ32_9BACT</name>
<dbReference type="SMART" id="SM00481">
    <property type="entry name" value="POLIIIAc"/>
    <property type="match status" value="1"/>
</dbReference>
<feature type="domain" description="Polymerase/histidinol phosphatase N-terminal" evidence="1">
    <location>
        <begin position="7"/>
        <end position="72"/>
    </location>
</feature>
<dbReference type="HOGENOM" id="CLU_067347_1_0_0"/>
<sequence>MHDTASADLHIHTTYSDGKFTPEQILRYAAKRGIQTVAFTDHDNANGYRAGLPIAQRLGIELIPAIEFTCHWPHCDIPIEDDDTDVLGYFINVEHPAFLAFEQTAFQDVCERMTELCERLTQLGYPMTLQEVLAENPHYPGGLHLAHAFQRKGYVSEWQEVVQILHRAKDHLRSATFSIYQAIELVHQIGGIAILAHPTTLTGQHNRFRPEHLAMLVEMGLDGLELYHPRVDASARRYLSDIARQFKLLVSGGTDQHGWKDGLRRLGKEPITPDMVAALRARHAARQYQKGE</sequence>
<dbReference type="InterPro" id="IPR016195">
    <property type="entry name" value="Pol/histidinol_Pase-like"/>
</dbReference>
<evidence type="ECO:0000313" key="2">
    <source>
        <dbReference type="EMBL" id="GAK49226.1"/>
    </source>
</evidence>
<evidence type="ECO:0000313" key="3">
    <source>
        <dbReference type="Proteomes" id="UP000030700"/>
    </source>
</evidence>
<organism evidence="2">
    <name type="scientific">Candidatus Moduliflexus flocculans</name>
    <dbReference type="NCBI Taxonomy" id="1499966"/>
    <lineage>
        <taxon>Bacteria</taxon>
        <taxon>Candidatus Moduliflexota</taxon>
        <taxon>Candidatus Moduliflexia</taxon>
        <taxon>Candidatus Moduliflexales</taxon>
        <taxon>Candidatus Moduliflexaceae</taxon>
    </lineage>
</organism>
<dbReference type="SUPFAM" id="SSF89550">
    <property type="entry name" value="PHP domain-like"/>
    <property type="match status" value="1"/>
</dbReference>
<dbReference type="Gene3D" id="3.20.20.140">
    <property type="entry name" value="Metal-dependent hydrolases"/>
    <property type="match status" value="1"/>
</dbReference>
<dbReference type="GO" id="GO:0004534">
    <property type="term" value="F:5'-3' RNA exonuclease activity"/>
    <property type="evidence" value="ECO:0007669"/>
    <property type="project" value="TreeGrafter"/>
</dbReference>
<dbReference type="STRING" id="1499966.U14_00445"/>
<dbReference type="EMBL" id="DF820455">
    <property type="protein sequence ID" value="GAK49226.1"/>
    <property type="molecule type" value="Genomic_DNA"/>
</dbReference>
<dbReference type="AlphaFoldDB" id="A0A0S6VQ32"/>
<dbReference type="Gene3D" id="1.10.150.650">
    <property type="match status" value="1"/>
</dbReference>
<dbReference type="Pfam" id="PF02811">
    <property type="entry name" value="PHP"/>
    <property type="match status" value="1"/>
</dbReference>
<dbReference type="InterPro" id="IPR052018">
    <property type="entry name" value="PHP_domain"/>
</dbReference>
<protein>
    <submittedName>
        <fullName evidence="2">PHP domain protein</fullName>
    </submittedName>
</protein>
<dbReference type="InterPro" id="IPR003141">
    <property type="entry name" value="Pol/His_phosphatase_N"/>
</dbReference>
<proteinExistence type="predicted"/>